<dbReference type="VEuPathDB" id="FungiDB:MELLADRAFT_61970"/>
<protein>
    <submittedName>
        <fullName evidence="1">Uncharacterized protein</fullName>
    </submittedName>
</protein>
<sequence length="269" mass="30075">MLNSVNPIPTSNLLEPKTPWFQHEIVPQACPLFLDSMSDVDLVGAQKNQLEKVKGSSVVYYCITLITLPDLSISQSHQLFATLASNFNKDISMKQVEDNTKQVQDLETRALKLQVAPKSRRNKFETLKPESILTLSSIYEVVANMEVSFNLLNTQAGICTKEIITNKLALDGQLAQIRSSQIECNAFMATKALQESCVHANKVMNFEVKTTDLQQWLDLTHMTAQGHRRVLQQIIDALHLDINIAEEINIHPVVENNPPLPDTPSTGND</sequence>
<reference evidence="2" key="1">
    <citation type="journal article" date="2011" name="Proc. Natl. Acad. Sci. U.S.A.">
        <title>Obligate biotrophy features unraveled by the genomic analysis of rust fungi.</title>
        <authorList>
            <person name="Duplessis S."/>
            <person name="Cuomo C.A."/>
            <person name="Lin Y.-C."/>
            <person name="Aerts A."/>
            <person name="Tisserant E."/>
            <person name="Veneault-Fourrey C."/>
            <person name="Joly D.L."/>
            <person name="Hacquard S."/>
            <person name="Amselem J."/>
            <person name="Cantarel B.L."/>
            <person name="Chiu R."/>
            <person name="Coutinho P.M."/>
            <person name="Feau N."/>
            <person name="Field M."/>
            <person name="Frey P."/>
            <person name="Gelhaye E."/>
            <person name="Goldberg J."/>
            <person name="Grabherr M.G."/>
            <person name="Kodira C.D."/>
            <person name="Kohler A."/>
            <person name="Kuees U."/>
            <person name="Lindquist E.A."/>
            <person name="Lucas S.M."/>
            <person name="Mago R."/>
            <person name="Mauceli E."/>
            <person name="Morin E."/>
            <person name="Murat C."/>
            <person name="Pangilinan J.L."/>
            <person name="Park R."/>
            <person name="Pearson M."/>
            <person name="Quesneville H."/>
            <person name="Rouhier N."/>
            <person name="Sakthikumar S."/>
            <person name="Salamov A.A."/>
            <person name="Schmutz J."/>
            <person name="Selles B."/>
            <person name="Shapiro H."/>
            <person name="Tanguay P."/>
            <person name="Tuskan G.A."/>
            <person name="Henrissat B."/>
            <person name="Van de Peer Y."/>
            <person name="Rouze P."/>
            <person name="Ellis J.G."/>
            <person name="Dodds P.N."/>
            <person name="Schein J.E."/>
            <person name="Zhong S."/>
            <person name="Hamelin R.C."/>
            <person name="Grigoriev I.V."/>
            <person name="Szabo L.J."/>
            <person name="Martin F."/>
        </authorList>
    </citation>
    <scope>NUCLEOTIDE SEQUENCE [LARGE SCALE GENOMIC DNA]</scope>
    <source>
        <strain evidence="2">98AG31 / pathotype 3-4-7</strain>
    </source>
</reference>
<dbReference type="KEGG" id="mlr:MELLADRAFT_61970"/>
<gene>
    <name evidence="1" type="ORF">MELLADRAFT_61970</name>
</gene>
<evidence type="ECO:0000313" key="2">
    <source>
        <dbReference type="Proteomes" id="UP000001072"/>
    </source>
</evidence>
<dbReference type="EMBL" id="GL883101">
    <property type="protein sequence ID" value="EGG08168.1"/>
    <property type="molecule type" value="Genomic_DNA"/>
</dbReference>
<dbReference type="HOGENOM" id="CLU_1034698_0_0_1"/>
<dbReference type="AlphaFoldDB" id="F4RHG8"/>
<keyword evidence="2" id="KW-1185">Reference proteome</keyword>
<accession>F4RHG8</accession>
<dbReference type="GeneID" id="18929822"/>
<dbReference type="Proteomes" id="UP000001072">
    <property type="component" value="Unassembled WGS sequence"/>
</dbReference>
<name>F4RHG8_MELLP</name>
<dbReference type="RefSeq" id="XP_007408366.1">
    <property type="nucleotide sequence ID" value="XM_007408304.1"/>
</dbReference>
<dbReference type="InParanoid" id="F4RHG8"/>
<evidence type="ECO:0000313" key="1">
    <source>
        <dbReference type="EMBL" id="EGG08168.1"/>
    </source>
</evidence>
<organism evidence="2">
    <name type="scientific">Melampsora larici-populina (strain 98AG31 / pathotype 3-4-7)</name>
    <name type="common">Poplar leaf rust fungus</name>
    <dbReference type="NCBI Taxonomy" id="747676"/>
    <lineage>
        <taxon>Eukaryota</taxon>
        <taxon>Fungi</taxon>
        <taxon>Dikarya</taxon>
        <taxon>Basidiomycota</taxon>
        <taxon>Pucciniomycotina</taxon>
        <taxon>Pucciniomycetes</taxon>
        <taxon>Pucciniales</taxon>
        <taxon>Melampsoraceae</taxon>
        <taxon>Melampsora</taxon>
    </lineage>
</organism>
<proteinExistence type="predicted"/>